<proteinExistence type="inferred from homology"/>
<keyword evidence="2 7" id="KW-0808">Transferase</keyword>
<dbReference type="GO" id="GO:0009423">
    <property type="term" value="P:chorismate biosynthetic process"/>
    <property type="evidence" value="ECO:0007669"/>
    <property type="project" value="UniProtKB-UniRule"/>
</dbReference>
<dbReference type="InterPro" id="IPR000623">
    <property type="entry name" value="Shikimate_kinase/TSH1"/>
</dbReference>
<comment type="caution">
    <text evidence="7">Lacks conserved residue(s) required for the propagation of feature annotation.</text>
</comment>
<protein>
    <recommendedName>
        <fullName evidence="7">Shikimate kinase</fullName>
        <shortName evidence="7">SK</shortName>
        <ecNumber evidence="7">2.7.1.71</ecNumber>
    </recommendedName>
</protein>
<comment type="similarity">
    <text evidence="7">Belongs to the shikimate kinase family.</text>
</comment>
<dbReference type="InterPro" id="IPR031322">
    <property type="entry name" value="Shikimate/glucono_kinase"/>
</dbReference>
<dbReference type="EC" id="2.7.1.71" evidence="7"/>
<dbReference type="PRINTS" id="PR01100">
    <property type="entry name" value="SHIKIMTKNASE"/>
</dbReference>
<evidence type="ECO:0000256" key="5">
    <source>
        <dbReference type="ARBA" id="ARBA00022840"/>
    </source>
</evidence>
<keyword evidence="1 7" id="KW-0028">Amino-acid biosynthesis</keyword>
<dbReference type="PANTHER" id="PTHR21087:SF16">
    <property type="entry name" value="SHIKIMATE KINASE 1, CHLOROPLASTIC"/>
    <property type="match status" value="1"/>
</dbReference>
<feature type="binding site" evidence="7">
    <location>
        <position position="141"/>
    </location>
    <ligand>
        <name>substrate</name>
    </ligand>
</feature>
<dbReference type="RefSeq" id="WP_157730174.1">
    <property type="nucleotide sequence ID" value="NZ_LT899436.1"/>
</dbReference>
<dbReference type="SUPFAM" id="SSF52540">
    <property type="entry name" value="P-loop containing nucleoside triphosphate hydrolases"/>
    <property type="match status" value="1"/>
</dbReference>
<keyword evidence="9" id="KW-1185">Reference proteome</keyword>
<dbReference type="GO" id="GO:0005829">
    <property type="term" value="C:cytosol"/>
    <property type="evidence" value="ECO:0007669"/>
    <property type="project" value="TreeGrafter"/>
</dbReference>
<feature type="binding site" evidence="7">
    <location>
        <position position="32"/>
    </location>
    <ligand>
        <name>substrate</name>
    </ligand>
</feature>
<evidence type="ECO:0000256" key="7">
    <source>
        <dbReference type="HAMAP-Rule" id="MF_00109"/>
    </source>
</evidence>
<dbReference type="OrthoDB" id="9800332at2"/>
<comment type="subcellular location">
    <subcellularLocation>
        <location evidence="7">Cytoplasm</location>
    </subcellularLocation>
</comment>
<keyword evidence="7" id="KW-0963">Cytoplasm</keyword>
<dbReference type="PANTHER" id="PTHR21087">
    <property type="entry name" value="SHIKIMATE KINASE"/>
    <property type="match status" value="1"/>
</dbReference>
<dbReference type="GO" id="GO:0000287">
    <property type="term" value="F:magnesium ion binding"/>
    <property type="evidence" value="ECO:0007669"/>
    <property type="project" value="UniProtKB-UniRule"/>
</dbReference>
<dbReference type="GO" id="GO:0009073">
    <property type="term" value="P:aromatic amino acid family biosynthetic process"/>
    <property type="evidence" value="ECO:0007669"/>
    <property type="project" value="UniProtKB-KW"/>
</dbReference>
<dbReference type="Proteomes" id="UP000215214">
    <property type="component" value="Chromosome TJEJU"/>
</dbReference>
<dbReference type="Gene3D" id="3.40.50.300">
    <property type="entry name" value="P-loop containing nucleotide triphosphate hydrolases"/>
    <property type="match status" value="1"/>
</dbReference>
<dbReference type="GO" id="GO:0008652">
    <property type="term" value="P:amino acid biosynthetic process"/>
    <property type="evidence" value="ECO:0007669"/>
    <property type="project" value="UniProtKB-KW"/>
</dbReference>
<evidence type="ECO:0000256" key="4">
    <source>
        <dbReference type="ARBA" id="ARBA00022777"/>
    </source>
</evidence>
<comment type="function">
    <text evidence="7">Catalyzes the specific phosphorylation of the 3-hydroxyl group of shikimic acid using ATP as a cosubstrate.</text>
</comment>
<dbReference type="GO" id="GO:0005524">
    <property type="term" value="F:ATP binding"/>
    <property type="evidence" value="ECO:0007669"/>
    <property type="project" value="UniProtKB-UniRule"/>
</dbReference>
<evidence type="ECO:0000256" key="6">
    <source>
        <dbReference type="ARBA" id="ARBA00023141"/>
    </source>
</evidence>
<name>A0A238UBD9_9FLAO</name>
<keyword evidence="4 7" id="KW-0418">Kinase</keyword>
<dbReference type="GO" id="GO:0004765">
    <property type="term" value="F:shikimate kinase activity"/>
    <property type="evidence" value="ECO:0007669"/>
    <property type="project" value="UniProtKB-UniRule"/>
</dbReference>
<dbReference type="Pfam" id="PF01202">
    <property type="entry name" value="SKI"/>
    <property type="match status" value="1"/>
</dbReference>
<evidence type="ECO:0000313" key="8">
    <source>
        <dbReference type="EMBL" id="SNR15730.1"/>
    </source>
</evidence>
<dbReference type="CDD" id="cd00464">
    <property type="entry name" value="SK"/>
    <property type="match status" value="1"/>
</dbReference>
<gene>
    <name evidence="7 8" type="primary">aroK</name>
    <name evidence="8" type="ORF">TJEJU_2027</name>
</gene>
<comment type="cofactor">
    <cofactor evidence="7">
        <name>Mg(2+)</name>
        <dbReference type="ChEBI" id="CHEBI:18420"/>
    </cofactor>
    <text evidence="7">Binds 1 Mg(2+) ion per subunit.</text>
</comment>
<comment type="catalytic activity">
    <reaction evidence="7">
        <text>shikimate + ATP = 3-phosphoshikimate + ADP + H(+)</text>
        <dbReference type="Rhea" id="RHEA:13121"/>
        <dbReference type="ChEBI" id="CHEBI:15378"/>
        <dbReference type="ChEBI" id="CHEBI:30616"/>
        <dbReference type="ChEBI" id="CHEBI:36208"/>
        <dbReference type="ChEBI" id="CHEBI:145989"/>
        <dbReference type="ChEBI" id="CHEBI:456216"/>
        <dbReference type="EC" id="2.7.1.71"/>
    </reaction>
</comment>
<feature type="binding site" evidence="7">
    <location>
        <position position="56"/>
    </location>
    <ligand>
        <name>substrate</name>
    </ligand>
</feature>
<evidence type="ECO:0000313" key="9">
    <source>
        <dbReference type="Proteomes" id="UP000215214"/>
    </source>
</evidence>
<dbReference type="UniPathway" id="UPA00053">
    <property type="reaction ID" value="UER00088"/>
</dbReference>
<organism evidence="8 9">
    <name type="scientific">Tenacibaculum jejuense</name>
    <dbReference type="NCBI Taxonomy" id="584609"/>
    <lineage>
        <taxon>Bacteria</taxon>
        <taxon>Pseudomonadati</taxon>
        <taxon>Bacteroidota</taxon>
        <taxon>Flavobacteriia</taxon>
        <taxon>Flavobacteriales</taxon>
        <taxon>Flavobacteriaceae</taxon>
        <taxon>Tenacibaculum</taxon>
    </lineage>
</organism>
<keyword evidence="5 7" id="KW-0067">ATP-binding</keyword>
<feature type="binding site" evidence="7">
    <location>
        <position position="119"/>
    </location>
    <ligand>
        <name>ATP</name>
        <dbReference type="ChEBI" id="CHEBI:30616"/>
    </ligand>
</feature>
<dbReference type="AlphaFoldDB" id="A0A238UBD9"/>
<sequence length="173" mass="19856">MKIILLGYMGSGKSTIGKSISEHENLPFIDLDHYIESKLNKSISEIFDLEGEIFFRLKEHEYLKELLNREDDFILSLGGGTPCYAGNMDVINSMGVNSIYLRTSIQTIVGRLKDEKESRPLVAKLNDEELHEFIAKHLFERSFFYEQALHKVNTSDKNVDEIISDIKAILKKQ</sequence>
<keyword evidence="3 7" id="KW-0547">Nucleotide-binding</keyword>
<feature type="binding site" evidence="7">
    <location>
        <position position="14"/>
    </location>
    <ligand>
        <name>Mg(2+)</name>
        <dbReference type="ChEBI" id="CHEBI:18420"/>
    </ligand>
</feature>
<comment type="pathway">
    <text evidence="7">Metabolic intermediate biosynthesis; chorismate biosynthesis; chorismate from D-erythrose 4-phosphate and phosphoenolpyruvate: step 5/7.</text>
</comment>
<dbReference type="InterPro" id="IPR027417">
    <property type="entry name" value="P-loop_NTPase"/>
</dbReference>
<evidence type="ECO:0000256" key="2">
    <source>
        <dbReference type="ARBA" id="ARBA00022679"/>
    </source>
</evidence>
<keyword evidence="7" id="KW-0460">Magnesium</keyword>
<evidence type="ECO:0000256" key="1">
    <source>
        <dbReference type="ARBA" id="ARBA00022605"/>
    </source>
</evidence>
<dbReference type="HAMAP" id="MF_00109">
    <property type="entry name" value="Shikimate_kinase"/>
    <property type="match status" value="1"/>
</dbReference>
<accession>A0A238UBD9</accession>
<comment type="subunit">
    <text evidence="7">Monomer.</text>
</comment>
<evidence type="ECO:0000256" key="3">
    <source>
        <dbReference type="ARBA" id="ARBA00022741"/>
    </source>
</evidence>
<keyword evidence="7" id="KW-0479">Metal-binding</keyword>
<reference evidence="8 9" key="1">
    <citation type="submission" date="2017-07" db="EMBL/GenBank/DDBJ databases">
        <authorList>
            <person name="Sun Z.S."/>
            <person name="Albrecht U."/>
            <person name="Echele G."/>
            <person name="Lee C.C."/>
        </authorList>
    </citation>
    <scope>NUCLEOTIDE SEQUENCE [LARGE SCALE GENOMIC DNA]</scope>
    <source>
        <strain evidence="9">type strain: KCTC 22618</strain>
    </source>
</reference>
<dbReference type="KEGG" id="tje:TJEJU_2027"/>
<feature type="binding site" evidence="7">
    <location>
        <begin position="10"/>
        <end position="15"/>
    </location>
    <ligand>
        <name>ATP</name>
        <dbReference type="ChEBI" id="CHEBI:30616"/>
    </ligand>
</feature>
<dbReference type="EMBL" id="LT899436">
    <property type="protein sequence ID" value="SNR15730.1"/>
    <property type="molecule type" value="Genomic_DNA"/>
</dbReference>
<keyword evidence="6 7" id="KW-0057">Aromatic amino acid biosynthesis</keyword>
<feature type="binding site" evidence="7">
    <location>
        <position position="79"/>
    </location>
    <ligand>
        <name>substrate</name>
    </ligand>
</feature>